<dbReference type="SUPFAM" id="SSF54277">
    <property type="entry name" value="CAD &amp; PB1 domains"/>
    <property type="match status" value="1"/>
</dbReference>
<protein>
    <recommendedName>
        <fullName evidence="2">PB1 domain-containing protein</fullName>
    </recommendedName>
</protein>
<feature type="compositionally biased region" description="Polar residues" evidence="1">
    <location>
        <begin position="411"/>
        <end position="430"/>
    </location>
</feature>
<dbReference type="InterPro" id="IPR033512">
    <property type="entry name" value="TFG"/>
</dbReference>
<feature type="compositionally biased region" description="Polar residues" evidence="1">
    <location>
        <begin position="206"/>
        <end position="216"/>
    </location>
</feature>
<feature type="compositionally biased region" description="Low complexity" evidence="1">
    <location>
        <begin position="333"/>
        <end position="378"/>
    </location>
</feature>
<dbReference type="InterPro" id="IPR053793">
    <property type="entry name" value="PB1-like"/>
</dbReference>
<dbReference type="InterPro" id="IPR034857">
    <property type="entry name" value="PB1_TFG"/>
</dbReference>
<feature type="compositionally biased region" description="Low complexity" evidence="1">
    <location>
        <begin position="386"/>
        <end position="409"/>
    </location>
</feature>
<accession>A0A9D4CJ14</accession>
<gene>
    <name evidence="3" type="ORF">DPMN_051211</name>
</gene>
<feature type="compositionally biased region" description="Low complexity" evidence="1">
    <location>
        <begin position="431"/>
        <end position="448"/>
    </location>
</feature>
<dbReference type="OrthoDB" id="1594986at2759"/>
<dbReference type="InterPro" id="IPR000270">
    <property type="entry name" value="PB1_dom"/>
</dbReference>
<proteinExistence type="predicted"/>
<dbReference type="Gene3D" id="3.10.20.90">
    <property type="entry name" value="Phosphatidylinositol 3-kinase Catalytic Subunit, Chain A, domain 1"/>
    <property type="match status" value="1"/>
</dbReference>
<dbReference type="CDD" id="cd06401">
    <property type="entry name" value="PB1_TFG"/>
    <property type="match status" value="1"/>
</dbReference>
<evidence type="ECO:0000259" key="2">
    <source>
        <dbReference type="PROSITE" id="PS51745"/>
    </source>
</evidence>
<dbReference type="EMBL" id="JAIWYP010000012">
    <property type="protein sequence ID" value="KAH3725378.1"/>
    <property type="molecule type" value="Genomic_DNA"/>
</dbReference>
<feature type="domain" description="PB1" evidence="2">
    <location>
        <begin position="11"/>
        <end position="92"/>
    </location>
</feature>
<dbReference type="SMART" id="SM00666">
    <property type="entry name" value="PB1"/>
    <property type="match status" value="1"/>
</dbReference>
<dbReference type="PROSITE" id="PS51745">
    <property type="entry name" value="PB1"/>
    <property type="match status" value="1"/>
</dbReference>
<evidence type="ECO:0000256" key="1">
    <source>
        <dbReference type="SAM" id="MobiDB-lite"/>
    </source>
</evidence>
<feature type="region of interest" description="Disordered" evidence="1">
    <location>
        <begin position="124"/>
        <end position="487"/>
    </location>
</feature>
<dbReference type="GO" id="GO:0042802">
    <property type="term" value="F:identical protein binding"/>
    <property type="evidence" value="ECO:0007669"/>
    <property type="project" value="InterPro"/>
</dbReference>
<dbReference type="AlphaFoldDB" id="A0A9D4CJ14"/>
<reference evidence="3" key="1">
    <citation type="journal article" date="2019" name="bioRxiv">
        <title>The Genome of the Zebra Mussel, Dreissena polymorpha: A Resource for Invasive Species Research.</title>
        <authorList>
            <person name="McCartney M.A."/>
            <person name="Auch B."/>
            <person name="Kono T."/>
            <person name="Mallez S."/>
            <person name="Zhang Y."/>
            <person name="Obille A."/>
            <person name="Becker A."/>
            <person name="Abrahante J.E."/>
            <person name="Garbe J."/>
            <person name="Badalamenti J.P."/>
            <person name="Herman A."/>
            <person name="Mangelson H."/>
            <person name="Liachko I."/>
            <person name="Sullivan S."/>
            <person name="Sone E.D."/>
            <person name="Koren S."/>
            <person name="Silverstein K.A.T."/>
            <person name="Beckman K.B."/>
            <person name="Gohl D.M."/>
        </authorList>
    </citation>
    <scope>NUCLEOTIDE SEQUENCE</scope>
    <source>
        <strain evidence="3">Duluth1</strain>
        <tissue evidence="3">Whole animal</tissue>
    </source>
</reference>
<evidence type="ECO:0000313" key="3">
    <source>
        <dbReference type="EMBL" id="KAH3725378.1"/>
    </source>
</evidence>
<dbReference type="Pfam" id="PF00564">
    <property type="entry name" value="PB1"/>
    <property type="match status" value="1"/>
</dbReference>
<dbReference type="GO" id="GO:0048208">
    <property type="term" value="P:COPII vesicle coating"/>
    <property type="evidence" value="ECO:0007669"/>
    <property type="project" value="InterPro"/>
</dbReference>
<evidence type="ECO:0000313" key="4">
    <source>
        <dbReference type="Proteomes" id="UP000828390"/>
    </source>
</evidence>
<dbReference type="PANTHER" id="PTHR15335:SF7">
    <property type="entry name" value="PROTEIN TFG"/>
    <property type="match status" value="1"/>
</dbReference>
<name>A0A9D4CJ14_DREPO</name>
<organism evidence="3 4">
    <name type="scientific">Dreissena polymorpha</name>
    <name type="common">Zebra mussel</name>
    <name type="synonym">Mytilus polymorpha</name>
    <dbReference type="NCBI Taxonomy" id="45954"/>
    <lineage>
        <taxon>Eukaryota</taxon>
        <taxon>Metazoa</taxon>
        <taxon>Spiralia</taxon>
        <taxon>Lophotrochozoa</taxon>
        <taxon>Mollusca</taxon>
        <taxon>Bivalvia</taxon>
        <taxon>Autobranchia</taxon>
        <taxon>Heteroconchia</taxon>
        <taxon>Euheterodonta</taxon>
        <taxon>Imparidentia</taxon>
        <taxon>Neoheterodontei</taxon>
        <taxon>Myida</taxon>
        <taxon>Dreissenoidea</taxon>
        <taxon>Dreissenidae</taxon>
        <taxon>Dreissena</taxon>
    </lineage>
</organism>
<dbReference type="Proteomes" id="UP000828390">
    <property type="component" value="Unassembled WGS sequence"/>
</dbReference>
<comment type="caution">
    <text evidence="3">The sequence shown here is derived from an EMBL/GenBank/DDBJ whole genome shotgun (WGS) entry which is preliminary data.</text>
</comment>
<feature type="compositionally biased region" description="Low complexity" evidence="1">
    <location>
        <begin position="217"/>
        <end position="262"/>
    </location>
</feature>
<dbReference type="PANTHER" id="PTHR15335">
    <property type="entry name" value="PROTEIN TFG"/>
    <property type="match status" value="1"/>
</dbReference>
<reference evidence="3" key="2">
    <citation type="submission" date="2020-11" db="EMBL/GenBank/DDBJ databases">
        <authorList>
            <person name="McCartney M.A."/>
            <person name="Auch B."/>
            <person name="Kono T."/>
            <person name="Mallez S."/>
            <person name="Becker A."/>
            <person name="Gohl D.M."/>
            <person name="Silverstein K.A.T."/>
            <person name="Koren S."/>
            <person name="Bechman K.B."/>
            <person name="Herman A."/>
            <person name="Abrahante J.E."/>
            <person name="Garbe J."/>
        </authorList>
    </citation>
    <scope>NUCLEOTIDE SEQUENCE</scope>
    <source>
        <strain evidence="3">Duluth1</strain>
        <tissue evidence="3">Whole animal</tissue>
    </source>
</reference>
<dbReference type="GO" id="GO:0070971">
    <property type="term" value="C:endoplasmic reticulum exit site"/>
    <property type="evidence" value="ECO:0007669"/>
    <property type="project" value="TreeGrafter"/>
</dbReference>
<feature type="compositionally biased region" description="Polar residues" evidence="1">
    <location>
        <begin position="307"/>
        <end position="316"/>
    </location>
</feature>
<keyword evidence="4" id="KW-1185">Reference proteome</keyword>
<sequence length="487" mass="51760">MNEPGIDLTGKLIIKTALGDDIRRILITNEDITYDELLLMMQRVYRGKLNSTDDIVIKYKDEDNDLITIFDSSDLSFAIQCSRILKITLFVNGKPEPLQSDELKHIKGELRAIRDSCVQLLDKLDARPDHDQPSSTVDIVKPKPVKMAESPRRTPQPSTAPGSGSAGPGGKEFDPLSSQRRHEDQNKIMSSFSVAADQSERAGSPDSISSVGSAARQQPPQTGTPTHQGGYQQGAASSQKVPPWQQQQQHVSPSPYSQPQPQGTGFEPVVMNGQKFYTPASVGQDSFAGRDSPQQSKSSQHYDHALMQSNLYTGHSQADMAKGHASYTPSGLAQQAQGSSYSSVAQSTSAQPQSSPQHQYSQGGALPPQGQPQGYGAAQPGGGAQYGAYNQPGASQAGTAQAGQPAYGPTAQVSYGAQQMTGQPSSQGIPQQVGAQAYQQAYQQTGSPAPTPAGPGQPGQGNPYARQGPGYSAGYPRPSGNYPQGYQ</sequence>